<dbReference type="Proteomes" id="UP000535491">
    <property type="component" value="Unassembled WGS sequence"/>
</dbReference>
<gene>
    <name evidence="1" type="ORF">H1191_06750</name>
</gene>
<dbReference type="AlphaFoldDB" id="A0A7W1WQ34"/>
<dbReference type="PANTHER" id="PTHR40053:SF1">
    <property type="entry name" value="SPORULATION-CONTROL PROTEIN SPO0M"/>
    <property type="match status" value="1"/>
</dbReference>
<reference evidence="1 2" key="1">
    <citation type="submission" date="2020-07" db="EMBL/GenBank/DDBJ databases">
        <authorList>
            <person name="Feng H."/>
        </authorList>
    </citation>
    <scope>NUCLEOTIDE SEQUENCE [LARGE SCALE GENOMIC DNA]</scope>
    <source>
        <strain evidence="2">s-10</strain>
    </source>
</reference>
<accession>A0A7W1WQ34</accession>
<evidence type="ECO:0000313" key="2">
    <source>
        <dbReference type="Proteomes" id="UP000535491"/>
    </source>
</evidence>
<proteinExistence type="predicted"/>
<dbReference type="InterPro" id="IPR014756">
    <property type="entry name" value="Ig_E-set"/>
</dbReference>
<keyword evidence="2" id="KW-1185">Reference proteome</keyword>
<dbReference type="EMBL" id="JACEIQ010000005">
    <property type="protein sequence ID" value="MBA4494001.1"/>
    <property type="molecule type" value="Genomic_DNA"/>
</dbReference>
<dbReference type="SUPFAM" id="SSF81296">
    <property type="entry name" value="E set domains"/>
    <property type="match status" value="1"/>
</dbReference>
<dbReference type="PANTHER" id="PTHR40053">
    <property type="entry name" value="SPORULATION-CONTROL PROTEIN SPO0M"/>
    <property type="match status" value="1"/>
</dbReference>
<dbReference type="RefSeq" id="WP_332310902.1">
    <property type="nucleotide sequence ID" value="NZ_JAECVR010000005.1"/>
</dbReference>
<organism evidence="1 2">
    <name type="scientific">Paenactinomyces guangxiensis</name>
    <dbReference type="NCBI Taxonomy" id="1490290"/>
    <lineage>
        <taxon>Bacteria</taxon>
        <taxon>Bacillati</taxon>
        <taxon>Bacillota</taxon>
        <taxon>Bacilli</taxon>
        <taxon>Bacillales</taxon>
        <taxon>Thermoactinomycetaceae</taxon>
        <taxon>Paenactinomyces</taxon>
    </lineage>
</organism>
<comment type="caution">
    <text evidence="1">The sequence shown here is derived from an EMBL/GenBank/DDBJ whole genome shotgun (WGS) entry which is preliminary data.</text>
</comment>
<dbReference type="InterPro" id="IPR009776">
    <property type="entry name" value="Spore_0_M"/>
</dbReference>
<protein>
    <submittedName>
        <fullName evidence="1">Sporulation protein</fullName>
    </submittedName>
</protein>
<name>A0A7W1WQ34_9BACL</name>
<evidence type="ECO:0000313" key="1">
    <source>
        <dbReference type="EMBL" id="MBA4494001.1"/>
    </source>
</evidence>
<dbReference type="Pfam" id="PF07070">
    <property type="entry name" value="Spo0M"/>
    <property type="match status" value="1"/>
</dbReference>
<sequence length="310" mass="34871">MFKKFMAQLGKGAAQVDLVLDKEEYTLGEQVNGELLIQGGTVEQDINKIDIDLFMSAHVGEQEHSVLIHRFEFHDSFKIQPSERKTLPFSYQLPKNLLLSGYSVSYYFITHLDIAAGVDSTDRDPIIVIPPGRFQNVLTALGQLGFREKYGSRSFDGHLQEFEFTPTSFLKDEVKEVEFVAALEDEGIHLLLEVDLASPAGEKEVKREVWLENQLLDDPDQLLAHIRQILTEAVQNPGICFYDKKRFYHKMSGLTGAIGAFAAGLIAAEVFEEALEEVFEDGGSDQELFDFEEEEDGGFFDDLFGGDEDV</sequence>